<dbReference type="STRING" id="441209.GCA_001870665_02556"/>
<dbReference type="GO" id="GO:0009425">
    <property type="term" value="C:bacterial-type flagellum basal body"/>
    <property type="evidence" value="ECO:0007669"/>
    <property type="project" value="InterPro"/>
</dbReference>
<dbReference type="GO" id="GO:0071973">
    <property type="term" value="P:bacterial-type flagellum-dependent cell motility"/>
    <property type="evidence" value="ECO:0007669"/>
    <property type="project" value="InterPro"/>
</dbReference>
<dbReference type="InterPro" id="IPR001172">
    <property type="entry name" value="FliN_T3SS_HrcQb"/>
</dbReference>
<name>A0A2K8KBF6_9RHOB</name>
<dbReference type="Pfam" id="PF01052">
    <property type="entry name" value="FliMN_C"/>
    <property type="match status" value="1"/>
</dbReference>
<dbReference type="AlphaFoldDB" id="A0A2K8KBF6"/>
<keyword evidence="4" id="KW-1003">Cell membrane</keyword>
<evidence type="ECO:0000256" key="7">
    <source>
        <dbReference type="ARBA" id="ARBA00023136"/>
    </source>
</evidence>
<gene>
    <name evidence="9" type="ORF">BG454_13870</name>
</gene>
<dbReference type="InterPro" id="IPR001543">
    <property type="entry name" value="FliN-like_C"/>
</dbReference>
<dbReference type="PANTHER" id="PTHR43484">
    <property type="match status" value="1"/>
</dbReference>
<dbReference type="GO" id="GO:0005886">
    <property type="term" value="C:plasma membrane"/>
    <property type="evidence" value="ECO:0007669"/>
    <property type="project" value="UniProtKB-SubCell"/>
</dbReference>
<evidence type="ECO:0000313" key="10">
    <source>
        <dbReference type="Proteomes" id="UP000228948"/>
    </source>
</evidence>
<dbReference type="EMBL" id="CP024899">
    <property type="protein sequence ID" value="ATX66772.1"/>
    <property type="molecule type" value="Genomic_DNA"/>
</dbReference>
<dbReference type="SUPFAM" id="SSF101801">
    <property type="entry name" value="Surface presentation of antigens (SPOA)"/>
    <property type="match status" value="1"/>
</dbReference>
<proteinExistence type="inferred from homology"/>
<dbReference type="PANTHER" id="PTHR43484:SF1">
    <property type="entry name" value="FLAGELLAR MOTOR SWITCH PROTEIN FLIN"/>
    <property type="match status" value="1"/>
</dbReference>
<evidence type="ECO:0000256" key="5">
    <source>
        <dbReference type="ARBA" id="ARBA00022500"/>
    </source>
</evidence>
<keyword evidence="7" id="KW-0472">Membrane</keyword>
<feature type="domain" description="Flagellar motor switch protein FliN-like C-terminal" evidence="8">
    <location>
        <begin position="11"/>
        <end position="85"/>
    </location>
</feature>
<dbReference type="OrthoDB" id="9790303at2"/>
<organism evidence="9 10">
    <name type="scientific">Roseinatronobacter bogoriensis subsp. barguzinensis</name>
    <dbReference type="NCBI Taxonomy" id="441209"/>
    <lineage>
        <taxon>Bacteria</taxon>
        <taxon>Pseudomonadati</taxon>
        <taxon>Pseudomonadota</taxon>
        <taxon>Alphaproteobacteria</taxon>
        <taxon>Rhodobacterales</taxon>
        <taxon>Paracoccaceae</taxon>
        <taxon>Roseinatronobacter</taxon>
    </lineage>
</organism>
<evidence type="ECO:0000256" key="3">
    <source>
        <dbReference type="ARBA" id="ARBA00021897"/>
    </source>
</evidence>
<sequence>MEERDLTSGILNQVPIEIAISVGRARPIVRDLMKLRRDSVLVLDRRVDDPVELYIGDKLIARGMLQELEGEQAGFLGVRLTEIIDLRDAL</sequence>
<keyword evidence="10" id="KW-1185">Reference proteome</keyword>
<evidence type="ECO:0000256" key="1">
    <source>
        <dbReference type="ARBA" id="ARBA00004413"/>
    </source>
</evidence>
<dbReference type="PRINTS" id="PR00956">
    <property type="entry name" value="FLGMOTORFLIN"/>
</dbReference>
<keyword evidence="6" id="KW-0283">Flagellar rotation</keyword>
<dbReference type="KEGG" id="rbg:BG454_13870"/>
<dbReference type="GO" id="GO:0003774">
    <property type="term" value="F:cytoskeletal motor activity"/>
    <property type="evidence" value="ECO:0007669"/>
    <property type="project" value="InterPro"/>
</dbReference>
<dbReference type="InterPro" id="IPR036429">
    <property type="entry name" value="SpoA-like_sf"/>
</dbReference>
<dbReference type="InterPro" id="IPR051469">
    <property type="entry name" value="FliN/MopA/SpaO"/>
</dbReference>
<evidence type="ECO:0000256" key="2">
    <source>
        <dbReference type="ARBA" id="ARBA00009226"/>
    </source>
</evidence>
<evidence type="ECO:0000256" key="4">
    <source>
        <dbReference type="ARBA" id="ARBA00022475"/>
    </source>
</evidence>
<protein>
    <recommendedName>
        <fullName evidence="3">Flagellar motor switch protein FliN</fullName>
    </recommendedName>
</protein>
<dbReference type="Proteomes" id="UP000228948">
    <property type="component" value="Chromosome"/>
</dbReference>
<comment type="similarity">
    <text evidence="2">Belongs to the FliN/MopA/SpaO family.</text>
</comment>
<evidence type="ECO:0000256" key="6">
    <source>
        <dbReference type="ARBA" id="ARBA00022779"/>
    </source>
</evidence>
<dbReference type="RefSeq" id="WP_071481251.1">
    <property type="nucleotide sequence ID" value="NZ_CP024899.1"/>
</dbReference>
<evidence type="ECO:0000259" key="8">
    <source>
        <dbReference type="Pfam" id="PF01052"/>
    </source>
</evidence>
<accession>A0A2K8KBF6</accession>
<keyword evidence="5" id="KW-0145">Chemotaxis</keyword>
<dbReference type="Gene3D" id="2.30.330.10">
    <property type="entry name" value="SpoA-like"/>
    <property type="match status" value="1"/>
</dbReference>
<evidence type="ECO:0000313" key="9">
    <source>
        <dbReference type="EMBL" id="ATX66772.1"/>
    </source>
</evidence>
<reference evidence="9 10" key="1">
    <citation type="submission" date="2017-11" db="EMBL/GenBank/DDBJ databases">
        <title>Revised Sequence and Annotation of the Rhodobaca barguzinensis strain alga05 Genome.</title>
        <authorList>
            <person name="Kopejtka K."/>
            <person name="Tomasch J.M."/>
            <person name="Bunk B."/>
            <person name="Koblizek M."/>
        </authorList>
    </citation>
    <scope>NUCLEOTIDE SEQUENCE [LARGE SCALE GENOMIC DNA]</scope>
    <source>
        <strain evidence="10">alga05</strain>
    </source>
</reference>
<dbReference type="GO" id="GO:0006935">
    <property type="term" value="P:chemotaxis"/>
    <property type="evidence" value="ECO:0007669"/>
    <property type="project" value="UniProtKB-KW"/>
</dbReference>
<comment type="subcellular location">
    <subcellularLocation>
        <location evidence="1">Cell membrane</location>
        <topology evidence="1">Peripheral membrane protein</topology>
        <orientation evidence="1">Cytoplasmic side</orientation>
    </subcellularLocation>
</comment>